<evidence type="ECO:0000313" key="9">
    <source>
        <dbReference type="Proteomes" id="UP000002417"/>
    </source>
</evidence>
<accession>A7II68</accession>
<keyword evidence="4" id="KW-0998">Cell outer membrane</keyword>
<evidence type="ECO:0000313" key="8">
    <source>
        <dbReference type="EMBL" id="ABS67711.1"/>
    </source>
</evidence>
<evidence type="ECO:0000256" key="6">
    <source>
        <dbReference type="SAM" id="SignalP"/>
    </source>
</evidence>
<evidence type="ECO:0000256" key="4">
    <source>
        <dbReference type="ARBA" id="ARBA00023237"/>
    </source>
</evidence>
<evidence type="ECO:0000256" key="2">
    <source>
        <dbReference type="ARBA" id="ARBA00022729"/>
    </source>
</evidence>
<dbReference type="PANTHER" id="PTHR34001">
    <property type="entry name" value="BLL7405 PROTEIN"/>
    <property type="match status" value="1"/>
</dbReference>
<evidence type="ECO:0000256" key="1">
    <source>
        <dbReference type="ARBA" id="ARBA00004442"/>
    </source>
</evidence>
<dbReference type="GO" id="GO:0009279">
    <property type="term" value="C:cell outer membrane"/>
    <property type="evidence" value="ECO:0007669"/>
    <property type="project" value="UniProtKB-SubCell"/>
</dbReference>
<dbReference type="Gene3D" id="2.40.160.20">
    <property type="match status" value="1"/>
</dbReference>
<reference evidence="8 9" key="1">
    <citation type="submission" date="2007-07" db="EMBL/GenBank/DDBJ databases">
        <title>Complete sequence of chromosome of Xanthobacter autotrophicus Py2.</title>
        <authorList>
            <consortium name="US DOE Joint Genome Institute"/>
            <person name="Copeland A."/>
            <person name="Lucas S."/>
            <person name="Lapidus A."/>
            <person name="Barry K."/>
            <person name="Glavina del Rio T."/>
            <person name="Hammon N."/>
            <person name="Israni S."/>
            <person name="Dalin E."/>
            <person name="Tice H."/>
            <person name="Pitluck S."/>
            <person name="Sims D."/>
            <person name="Brettin T."/>
            <person name="Bruce D."/>
            <person name="Detter J.C."/>
            <person name="Han C."/>
            <person name="Tapia R."/>
            <person name="Brainard J."/>
            <person name="Schmutz J."/>
            <person name="Larimer F."/>
            <person name="Land M."/>
            <person name="Hauser L."/>
            <person name="Kyrpides N."/>
            <person name="Kim E."/>
            <person name="Ensigns S.A."/>
            <person name="Richardson P."/>
        </authorList>
    </citation>
    <scope>NUCLEOTIDE SEQUENCE [LARGE SCALE GENOMIC DNA]</scope>
    <source>
        <strain evidence="9">ATCC BAA-1158 / Py2</strain>
    </source>
</reference>
<dbReference type="EMBL" id="CP000781">
    <property type="protein sequence ID" value="ABS67711.1"/>
    <property type="molecule type" value="Genomic_DNA"/>
</dbReference>
<evidence type="ECO:0000259" key="7">
    <source>
        <dbReference type="Pfam" id="PF13505"/>
    </source>
</evidence>
<feature type="domain" description="Outer membrane protein beta-barrel" evidence="7">
    <location>
        <begin position="8"/>
        <end position="258"/>
    </location>
</feature>
<feature type="signal peptide" evidence="6">
    <location>
        <begin position="1"/>
        <end position="20"/>
    </location>
</feature>
<dbReference type="PANTHER" id="PTHR34001:SF3">
    <property type="entry name" value="BLL7405 PROTEIN"/>
    <property type="match status" value="1"/>
</dbReference>
<sequence>MKRLLLATVAFAALSAPAMAADLATKYPVKAVAVAPVFSWTGFYIGANVGYGGDKFTFDEVESYNGYPYYATSTSLNSSGFFAGGQIGYNYQFANNVVLGAETDLQWSGIEGKADYSSVYLYGGYPYTSSFGASVDYFGTIRARIGYAFDRFLPYITGGAAYGKTKVSGSYYDYSVGGFSASGTNWGWTVGGGVEYAITNNWTFKTEYLYVDLGSTDYTYASGSGPEAMIALDRGYSNTTGSVDTKFHTLKAGVNYKF</sequence>
<keyword evidence="9" id="KW-1185">Reference proteome</keyword>
<gene>
    <name evidence="8" type="ordered locus">Xaut_2469</name>
</gene>
<proteinExistence type="inferred from homology"/>
<dbReference type="AlphaFoldDB" id="A7II68"/>
<dbReference type="InterPro" id="IPR011250">
    <property type="entry name" value="OMP/PagP_B-barrel"/>
</dbReference>
<dbReference type="eggNOG" id="COG3637">
    <property type="taxonomic scope" value="Bacteria"/>
</dbReference>
<keyword evidence="3" id="KW-0472">Membrane</keyword>
<feature type="chain" id="PRO_5002710192" evidence="6">
    <location>
        <begin position="21"/>
        <end position="258"/>
    </location>
</feature>
<dbReference type="KEGG" id="xau:Xaut_2469"/>
<dbReference type="SUPFAM" id="SSF56925">
    <property type="entry name" value="OMPA-like"/>
    <property type="match status" value="1"/>
</dbReference>
<evidence type="ECO:0000256" key="3">
    <source>
        <dbReference type="ARBA" id="ARBA00023136"/>
    </source>
</evidence>
<dbReference type="InterPro" id="IPR051692">
    <property type="entry name" value="OMP-like"/>
</dbReference>
<organism evidence="8 9">
    <name type="scientific">Xanthobacter autotrophicus (strain ATCC BAA-1158 / Py2)</name>
    <dbReference type="NCBI Taxonomy" id="78245"/>
    <lineage>
        <taxon>Bacteria</taxon>
        <taxon>Pseudomonadati</taxon>
        <taxon>Pseudomonadota</taxon>
        <taxon>Alphaproteobacteria</taxon>
        <taxon>Hyphomicrobiales</taxon>
        <taxon>Xanthobacteraceae</taxon>
        <taxon>Xanthobacter</taxon>
    </lineage>
</organism>
<comment type="subcellular location">
    <subcellularLocation>
        <location evidence="1">Cell outer membrane</location>
    </subcellularLocation>
</comment>
<dbReference type="HOGENOM" id="CLU_037100_0_1_5"/>
<protein>
    <submittedName>
        <fullName evidence="8">Porin</fullName>
    </submittedName>
</protein>
<keyword evidence="2 6" id="KW-0732">Signal</keyword>
<dbReference type="InterPro" id="IPR027385">
    <property type="entry name" value="Beta-barrel_OMP"/>
</dbReference>
<dbReference type="Proteomes" id="UP000002417">
    <property type="component" value="Chromosome"/>
</dbReference>
<name>A7II68_XANP2</name>
<dbReference type="PhylomeDB" id="A7II68"/>
<comment type="similarity">
    <text evidence="5">Belongs to the Omp25/RopB family.</text>
</comment>
<dbReference type="STRING" id="78245.Xaut_2469"/>
<evidence type="ECO:0000256" key="5">
    <source>
        <dbReference type="ARBA" id="ARBA00038306"/>
    </source>
</evidence>
<dbReference type="OrthoDB" id="9815357at2"/>
<dbReference type="Pfam" id="PF13505">
    <property type="entry name" value="OMP_b-brl"/>
    <property type="match status" value="1"/>
</dbReference>